<sequence>MISIIHPTRDTLEFAYRQPTRFANANLTRLRSQQMRPRSNFTTITTTITIDRYYSTFVRLKLAAHNENNRRAACGWSTVRIVRRLIA</sequence>
<dbReference type="AlphaFoldDB" id="A0A016T928"/>
<gene>
    <name evidence="1" type="primary">Acey_s0125.g1284</name>
    <name evidence="1" type="ORF">Y032_0125g1284</name>
</gene>
<accession>A0A016T928</accession>
<organism evidence="1 2">
    <name type="scientific">Ancylostoma ceylanicum</name>
    <dbReference type="NCBI Taxonomy" id="53326"/>
    <lineage>
        <taxon>Eukaryota</taxon>
        <taxon>Metazoa</taxon>
        <taxon>Ecdysozoa</taxon>
        <taxon>Nematoda</taxon>
        <taxon>Chromadorea</taxon>
        <taxon>Rhabditida</taxon>
        <taxon>Rhabditina</taxon>
        <taxon>Rhabditomorpha</taxon>
        <taxon>Strongyloidea</taxon>
        <taxon>Ancylostomatidae</taxon>
        <taxon>Ancylostomatinae</taxon>
        <taxon>Ancylostoma</taxon>
    </lineage>
</organism>
<keyword evidence="2" id="KW-1185">Reference proteome</keyword>
<evidence type="ECO:0000313" key="1">
    <source>
        <dbReference type="EMBL" id="EYB99099.1"/>
    </source>
</evidence>
<evidence type="ECO:0000313" key="2">
    <source>
        <dbReference type="Proteomes" id="UP000024635"/>
    </source>
</evidence>
<dbReference type="Proteomes" id="UP000024635">
    <property type="component" value="Unassembled WGS sequence"/>
</dbReference>
<dbReference type="OrthoDB" id="10464151at2759"/>
<name>A0A016T928_9BILA</name>
<protein>
    <submittedName>
        <fullName evidence="1">Uncharacterized protein</fullName>
    </submittedName>
</protein>
<dbReference type="EMBL" id="JARK01001461">
    <property type="protein sequence ID" value="EYB99099.1"/>
    <property type="molecule type" value="Genomic_DNA"/>
</dbReference>
<reference evidence="2" key="1">
    <citation type="journal article" date="2015" name="Nat. Genet.">
        <title>The genome and transcriptome of the zoonotic hookworm Ancylostoma ceylanicum identify infection-specific gene families.</title>
        <authorList>
            <person name="Schwarz E.M."/>
            <person name="Hu Y."/>
            <person name="Antoshechkin I."/>
            <person name="Miller M.M."/>
            <person name="Sternberg P.W."/>
            <person name="Aroian R.V."/>
        </authorList>
    </citation>
    <scope>NUCLEOTIDE SEQUENCE</scope>
    <source>
        <strain evidence="2">HY135</strain>
    </source>
</reference>
<proteinExistence type="predicted"/>
<comment type="caution">
    <text evidence="1">The sequence shown here is derived from an EMBL/GenBank/DDBJ whole genome shotgun (WGS) entry which is preliminary data.</text>
</comment>